<dbReference type="EMBL" id="OMOD01000185">
    <property type="protein sequence ID" value="SPF48570.1"/>
    <property type="molecule type" value="Genomic_DNA"/>
</dbReference>
<evidence type="ECO:0000313" key="2">
    <source>
        <dbReference type="EMBL" id="SPF48570.1"/>
    </source>
</evidence>
<evidence type="ECO:0000313" key="3">
    <source>
        <dbReference type="Proteomes" id="UP000238701"/>
    </source>
</evidence>
<dbReference type="AlphaFoldDB" id="A0A2U3L9T8"/>
<protein>
    <submittedName>
        <fullName evidence="2">Uncharacterized protein</fullName>
    </submittedName>
</protein>
<evidence type="ECO:0000256" key="1">
    <source>
        <dbReference type="SAM" id="MobiDB-lite"/>
    </source>
</evidence>
<organism evidence="2 3">
    <name type="scientific">Candidatus Sulfotelmatobacter kueseliae</name>
    <dbReference type="NCBI Taxonomy" id="2042962"/>
    <lineage>
        <taxon>Bacteria</taxon>
        <taxon>Pseudomonadati</taxon>
        <taxon>Acidobacteriota</taxon>
        <taxon>Terriglobia</taxon>
        <taxon>Terriglobales</taxon>
        <taxon>Candidatus Korobacteraceae</taxon>
        <taxon>Candidatus Sulfotelmatobacter</taxon>
    </lineage>
</organism>
<sequence length="80" mass="9104">MHFQCDFGIRGKHNPTLSARLLVARNFPTQAKGRLEWATRRQNLPCDGPRRTDLQTEGAEQDCGRMQAPDSLYRAEEDSS</sequence>
<accession>A0A2U3L9T8</accession>
<dbReference type="Proteomes" id="UP000238701">
    <property type="component" value="Unassembled WGS sequence"/>
</dbReference>
<reference evidence="3" key="1">
    <citation type="submission" date="2018-02" db="EMBL/GenBank/DDBJ databases">
        <authorList>
            <person name="Hausmann B."/>
        </authorList>
    </citation>
    <scope>NUCLEOTIDE SEQUENCE [LARGE SCALE GENOMIC DNA]</scope>
    <source>
        <strain evidence="3">Peat soil MAG SbA1</strain>
    </source>
</reference>
<name>A0A2U3L9T8_9BACT</name>
<feature type="region of interest" description="Disordered" evidence="1">
    <location>
        <begin position="38"/>
        <end position="80"/>
    </location>
</feature>
<proteinExistence type="predicted"/>
<gene>
    <name evidence="2" type="ORF">SBA1_870009</name>
</gene>